<comment type="similarity">
    <text evidence="5">Belongs to the EXORDIUM family.</text>
</comment>
<evidence type="ECO:0000256" key="2">
    <source>
        <dbReference type="ARBA" id="ARBA00022523"/>
    </source>
</evidence>
<dbReference type="InterPro" id="IPR006766">
    <property type="entry name" value="EXORDIUM-like"/>
</dbReference>
<name>A0AAV5EG33_ELECO</name>
<keyword evidence="3" id="KW-0964">Secreted</keyword>
<dbReference type="Pfam" id="PF04674">
    <property type="entry name" value="Phi_1"/>
    <property type="match status" value="2"/>
</dbReference>
<comment type="subcellular location">
    <subcellularLocation>
        <location evidence="1">Secreted</location>
        <location evidence="1">Extracellular space</location>
        <location evidence="1">Apoplast</location>
    </subcellularLocation>
</comment>
<reference evidence="7" key="1">
    <citation type="journal article" date="2018" name="DNA Res.">
        <title>Multiple hybrid de novo genome assembly of finger millet, an orphan allotetraploid crop.</title>
        <authorList>
            <person name="Hatakeyama M."/>
            <person name="Aluri S."/>
            <person name="Balachadran M.T."/>
            <person name="Sivarajan S.R."/>
            <person name="Patrignani A."/>
            <person name="Gruter S."/>
            <person name="Poveda L."/>
            <person name="Shimizu-Inatsugi R."/>
            <person name="Baeten J."/>
            <person name="Francoijs K.J."/>
            <person name="Nataraja K.N."/>
            <person name="Reddy Y.A.N."/>
            <person name="Phadnis S."/>
            <person name="Ravikumar R.L."/>
            <person name="Schlapbach R."/>
            <person name="Sreeman S.M."/>
            <person name="Shimizu K.K."/>
        </authorList>
    </citation>
    <scope>NUCLEOTIDE SEQUENCE</scope>
</reference>
<evidence type="ECO:0000313" key="8">
    <source>
        <dbReference type="Proteomes" id="UP001054889"/>
    </source>
</evidence>
<gene>
    <name evidence="7" type="primary">gb09889</name>
    <name evidence="7" type="ORF">PR202_gb09889</name>
</gene>
<keyword evidence="8" id="KW-1185">Reference proteome</keyword>
<evidence type="ECO:0000256" key="4">
    <source>
        <dbReference type="ARBA" id="ARBA00022729"/>
    </source>
</evidence>
<feature type="chain" id="PRO_5043674771" evidence="6">
    <location>
        <begin position="24"/>
        <end position="166"/>
    </location>
</feature>
<dbReference type="PANTHER" id="PTHR31279:SF41">
    <property type="entry name" value="OS02G0756200 PROTEIN"/>
    <property type="match status" value="1"/>
</dbReference>
<evidence type="ECO:0000256" key="6">
    <source>
        <dbReference type="SAM" id="SignalP"/>
    </source>
</evidence>
<reference evidence="7" key="2">
    <citation type="submission" date="2021-12" db="EMBL/GenBank/DDBJ databases">
        <title>Resequencing data analysis of finger millet.</title>
        <authorList>
            <person name="Hatakeyama M."/>
            <person name="Aluri S."/>
            <person name="Balachadran M.T."/>
            <person name="Sivarajan S.R."/>
            <person name="Poveda L."/>
            <person name="Shimizu-Inatsugi R."/>
            <person name="Schlapbach R."/>
            <person name="Sreeman S.M."/>
            <person name="Shimizu K.K."/>
        </authorList>
    </citation>
    <scope>NUCLEOTIDE SEQUENCE</scope>
</reference>
<keyword evidence="4 6" id="KW-0732">Signal</keyword>
<evidence type="ECO:0000313" key="7">
    <source>
        <dbReference type="EMBL" id="GJN22334.1"/>
    </source>
</evidence>
<dbReference type="EMBL" id="BQKI01000075">
    <property type="protein sequence ID" value="GJN22334.1"/>
    <property type="molecule type" value="Genomic_DNA"/>
</dbReference>
<comment type="caution">
    <text evidence="7">The sequence shown here is derived from an EMBL/GenBank/DDBJ whole genome shotgun (WGS) entry which is preliminary data.</text>
</comment>
<dbReference type="Proteomes" id="UP001054889">
    <property type="component" value="Unassembled WGS sequence"/>
</dbReference>
<evidence type="ECO:0000256" key="3">
    <source>
        <dbReference type="ARBA" id="ARBA00022525"/>
    </source>
</evidence>
<keyword evidence="2" id="KW-0052">Apoplast</keyword>
<feature type="signal peptide" evidence="6">
    <location>
        <begin position="1"/>
        <end position="23"/>
    </location>
</feature>
<sequence>MASSLVLVVVATVLLSLAHLSAGSSRKLMELYIPPASEQLTYHQGSVLSGDIPVSILWYGKFTPSQKSIISDFLTSLTGAPTTPTPSQVSDEACSLGKSLTLTQIEQLAAPLGKKKGGIAVVLTDEDVAVEGFCRSRCGKHGPTPSGESTYIWVGNAATQCPGHCA</sequence>
<dbReference type="PANTHER" id="PTHR31279">
    <property type="entry name" value="PROTEIN EXORDIUM-LIKE 5"/>
    <property type="match status" value="1"/>
</dbReference>
<proteinExistence type="inferred from homology"/>
<dbReference type="AlphaFoldDB" id="A0AAV5EG33"/>
<evidence type="ECO:0000256" key="5">
    <source>
        <dbReference type="ARBA" id="ARBA00023591"/>
    </source>
</evidence>
<protein>
    <submittedName>
        <fullName evidence="7">Uncharacterized protein</fullName>
    </submittedName>
</protein>
<organism evidence="7 8">
    <name type="scientific">Eleusine coracana subsp. coracana</name>
    <dbReference type="NCBI Taxonomy" id="191504"/>
    <lineage>
        <taxon>Eukaryota</taxon>
        <taxon>Viridiplantae</taxon>
        <taxon>Streptophyta</taxon>
        <taxon>Embryophyta</taxon>
        <taxon>Tracheophyta</taxon>
        <taxon>Spermatophyta</taxon>
        <taxon>Magnoliopsida</taxon>
        <taxon>Liliopsida</taxon>
        <taxon>Poales</taxon>
        <taxon>Poaceae</taxon>
        <taxon>PACMAD clade</taxon>
        <taxon>Chloridoideae</taxon>
        <taxon>Cynodonteae</taxon>
        <taxon>Eleusininae</taxon>
        <taxon>Eleusine</taxon>
    </lineage>
</organism>
<dbReference type="GO" id="GO:0048046">
    <property type="term" value="C:apoplast"/>
    <property type="evidence" value="ECO:0007669"/>
    <property type="project" value="UniProtKB-SubCell"/>
</dbReference>
<accession>A0AAV5EG33</accession>
<evidence type="ECO:0000256" key="1">
    <source>
        <dbReference type="ARBA" id="ARBA00004271"/>
    </source>
</evidence>